<evidence type="ECO:0000259" key="3">
    <source>
        <dbReference type="PROSITE" id="PS50075"/>
    </source>
</evidence>
<reference evidence="4 5" key="1">
    <citation type="journal article" date="2015" name="Antonie Van Leeuwenhoek">
        <title>Bosea vaviloviae sp. nov., a new species of slow-growing rhizobia isolated from nodules of the relict species Vavilovia formosa (Stev.) Fed.</title>
        <authorList>
            <person name="Safronova V.I."/>
            <person name="Kuznetsova I.G."/>
            <person name="Sazanova A.L."/>
            <person name="Kimeklis A.K."/>
            <person name="Belimov A.A."/>
            <person name="Andronov E.E."/>
            <person name="Pinaev A.G."/>
            <person name="Chizhevskaya E.P."/>
            <person name="Pukhaev A.R."/>
            <person name="Popov K.P."/>
            <person name="Willems A."/>
            <person name="Tikhonovich I.A."/>
        </authorList>
    </citation>
    <scope>NUCLEOTIDE SEQUENCE [LARGE SCALE GENOMIC DNA]</scope>
    <source>
        <strain evidence="4 5">Vaf18</strain>
    </source>
</reference>
<dbReference type="InterPro" id="IPR020806">
    <property type="entry name" value="PKS_PP-bd"/>
</dbReference>
<dbReference type="InterPro" id="IPR009081">
    <property type="entry name" value="PP-bd_ACP"/>
</dbReference>
<accession>A0A1D7U7S6</accession>
<dbReference type="Pfam" id="PF00550">
    <property type="entry name" value="PP-binding"/>
    <property type="match status" value="1"/>
</dbReference>
<dbReference type="InterPro" id="IPR036736">
    <property type="entry name" value="ACP-like_sf"/>
</dbReference>
<dbReference type="SMART" id="SM01294">
    <property type="entry name" value="PKS_PP_betabranch"/>
    <property type="match status" value="1"/>
</dbReference>
<dbReference type="RefSeq" id="WP_069692623.1">
    <property type="nucleotide sequence ID" value="NZ_CP017147.1"/>
</dbReference>
<dbReference type="OrthoDB" id="8162642at2"/>
<organism evidence="4 5">
    <name type="scientific">Bosea vaviloviae</name>
    <dbReference type="NCBI Taxonomy" id="1526658"/>
    <lineage>
        <taxon>Bacteria</taxon>
        <taxon>Pseudomonadati</taxon>
        <taxon>Pseudomonadota</taxon>
        <taxon>Alphaproteobacteria</taxon>
        <taxon>Hyphomicrobiales</taxon>
        <taxon>Boseaceae</taxon>
        <taxon>Bosea</taxon>
    </lineage>
</organism>
<evidence type="ECO:0000313" key="4">
    <source>
        <dbReference type="EMBL" id="AOO83423.1"/>
    </source>
</evidence>
<dbReference type="SMART" id="SM00823">
    <property type="entry name" value="PKS_PP"/>
    <property type="match status" value="1"/>
</dbReference>
<protein>
    <recommendedName>
        <fullName evidence="3">Carrier domain-containing protein</fullName>
    </recommendedName>
</protein>
<dbReference type="Proteomes" id="UP000094969">
    <property type="component" value="Chromosome"/>
</dbReference>
<dbReference type="KEGG" id="bvv:BHK69_25930"/>
<name>A0A1D7U7S6_9HYPH</name>
<evidence type="ECO:0000256" key="2">
    <source>
        <dbReference type="ARBA" id="ARBA00022553"/>
    </source>
</evidence>
<dbReference type="SUPFAM" id="SSF47336">
    <property type="entry name" value="ACP-like"/>
    <property type="match status" value="1"/>
</dbReference>
<dbReference type="GO" id="GO:0031177">
    <property type="term" value="F:phosphopantetheine binding"/>
    <property type="evidence" value="ECO:0007669"/>
    <property type="project" value="InterPro"/>
</dbReference>
<dbReference type="EMBL" id="CP017147">
    <property type="protein sequence ID" value="AOO83423.1"/>
    <property type="molecule type" value="Genomic_DNA"/>
</dbReference>
<keyword evidence="1" id="KW-0596">Phosphopantetheine</keyword>
<gene>
    <name evidence="4" type="ORF">BHK69_25930</name>
</gene>
<sequence length="93" mass="10174">MDPASLADRIFMPSDSETEQFCKSCLAEMLDIDENEILPSTTFASLGLDSAAAVHFVLETEQRIGIELYPGVTHDYPTVAEFAAYLGRRVGTS</sequence>
<evidence type="ECO:0000313" key="5">
    <source>
        <dbReference type="Proteomes" id="UP000094969"/>
    </source>
</evidence>
<dbReference type="PROSITE" id="PS50075">
    <property type="entry name" value="CARRIER"/>
    <property type="match status" value="1"/>
</dbReference>
<dbReference type="AlphaFoldDB" id="A0A1D7U7S6"/>
<keyword evidence="5" id="KW-1185">Reference proteome</keyword>
<keyword evidence="2" id="KW-0597">Phosphoprotein</keyword>
<proteinExistence type="predicted"/>
<dbReference type="Gene3D" id="1.10.1200.10">
    <property type="entry name" value="ACP-like"/>
    <property type="match status" value="1"/>
</dbReference>
<evidence type="ECO:0000256" key="1">
    <source>
        <dbReference type="ARBA" id="ARBA00022450"/>
    </source>
</evidence>
<feature type="domain" description="Carrier" evidence="3">
    <location>
        <begin position="16"/>
        <end position="90"/>
    </location>
</feature>
<dbReference type="STRING" id="1526658.BHK69_25930"/>